<evidence type="ECO:0000313" key="2">
    <source>
        <dbReference type="Proteomes" id="UP000035034"/>
    </source>
</evidence>
<evidence type="ECO:0008006" key="3">
    <source>
        <dbReference type="Google" id="ProtNLM"/>
    </source>
</evidence>
<dbReference type="InterPro" id="IPR029058">
    <property type="entry name" value="AB_hydrolase_fold"/>
</dbReference>
<keyword evidence="2" id="KW-1185">Reference proteome</keyword>
<dbReference type="Proteomes" id="UP000035034">
    <property type="component" value="Unassembled WGS sequence"/>
</dbReference>
<accession>H0QYL6</accession>
<name>H0QYL6_9ACTN</name>
<dbReference type="STRING" id="1077974.GOEFS_042_00080"/>
<dbReference type="SUPFAM" id="SSF53474">
    <property type="entry name" value="alpha/beta-Hydrolases"/>
    <property type="match status" value="1"/>
</dbReference>
<dbReference type="AlphaFoldDB" id="H0QYL6"/>
<dbReference type="eggNOG" id="COG2267">
    <property type="taxonomic scope" value="Bacteria"/>
</dbReference>
<dbReference type="EMBL" id="BAEH01000042">
    <property type="protein sequence ID" value="GAB17917.1"/>
    <property type="molecule type" value="Genomic_DNA"/>
</dbReference>
<protein>
    <recommendedName>
        <fullName evidence="3">AB hydrolase-1 domain-containing protein</fullName>
    </recommendedName>
</protein>
<reference evidence="1 2" key="1">
    <citation type="submission" date="2011-12" db="EMBL/GenBank/DDBJ databases">
        <title>Whole genome shotgun sequence of Gordonia effusa NBRC 100432.</title>
        <authorList>
            <person name="Yoshida I."/>
            <person name="Takarada H."/>
            <person name="Hosoyama A."/>
            <person name="Tsuchikane K."/>
            <person name="Katsumata H."/>
            <person name="Yamazaki S."/>
            <person name="Fujita N."/>
        </authorList>
    </citation>
    <scope>NUCLEOTIDE SEQUENCE [LARGE SCALE GENOMIC DNA]</scope>
    <source>
        <strain evidence="1 2">NBRC 100432</strain>
    </source>
</reference>
<comment type="caution">
    <text evidence="1">The sequence shown here is derived from an EMBL/GenBank/DDBJ whole genome shotgun (WGS) entry which is preliminary data.</text>
</comment>
<gene>
    <name evidence="1" type="ORF">GOEFS_042_00080</name>
</gene>
<organism evidence="1 2">
    <name type="scientific">Gordonia effusa NBRC 100432</name>
    <dbReference type="NCBI Taxonomy" id="1077974"/>
    <lineage>
        <taxon>Bacteria</taxon>
        <taxon>Bacillati</taxon>
        <taxon>Actinomycetota</taxon>
        <taxon>Actinomycetes</taxon>
        <taxon>Mycobacteriales</taxon>
        <taxon>Gordoniaceae</taxon>
        <taxon>Gordonia</taxon>
    </lineage>
</organism>
<proteinExistence type="predicted"/>
<sequence length="240" mass="24729">MAAYPPARALVAMPGTGSDADYVRRAFGRAASTLGIDLIALEPTANLVGGYLDGLADAVRTHRRILVGGVSIGASIATSWALRNTPTCAGVLAALPPWTGDPGESVAAASALATASALRRDGLNATVEAMVAGSPGWLADELTRSWRRLYPDLLDQLDAAASFVGPTLAELAGLDVPLAITVATDDPIHPVGVGRSWASAAPHTALREVTLTEWGTNAALLGDNCARGWLELTRSARPMA</sequence>
<dbReference type="RefSeq" id="WP_007317254.1">
    <property type="nucleotide sequence ID" value="NZ_BAEH01000042.1"/>
</dbReference>
<dbReference type="Gene3D" id="3.40.50.1820">
    <property type="entry name" value="alpha/beta hydrolase"/>
    <property type="match status" value="1"/>
</dbReference>
<dbReference type="OrthoDB" id="4371333at2"/>
<evidence type="ECO:0000313" key="1">
    <source>
        <dbReference type="EMBL" id="GAB17917.1"/>
    </source>
</evidence>